<gene>
    <name evidence="1" type="ORF">SPARVUS_LOCUS2041099</name>
</gene>
<protein>
    <submittedName>
        <fullName evidence="1">Uncharacterized protein</fullName>
    </submittedName>
</protein>
<reference evidence="1" key="1">
    <citation type="submission" date="2023-05" db="EMBL/GenBank/DDBJ databases">
        <authorList>
            <person name="Stuckert A."/>
        </authorList>
    </citation>
    <scope>NUCLEOTIDE SEQUENCE</scope>
</reference>
<organism evidence="1 2">
    <name type="scientific">Staurois parvus</name>
    <dbReference type="NCBI Taxonomy" id="386267"/>
    <lineage>
        <taxon>Eukaryota</taxon>
        <taxon>Metazoa</taxon>
        <taxon>Chordata</taxon>
        <taxon>Craniata</taxon>
        <taxon>Vertebrata</taxon>
        <taxon>Euteleostomi</taxon>
        <taxon>Amphibia</taxon>
        <taxon>Batrachia</taxon>
        <taxon>Anura</taxon>
        <taxon>Neobatrachia</taxon>
        <taxon>Ranoidea</taxon>
        <taxon>Ranidae</taxon>
        <taxon>Staurois</taxon>
    </lineage>
</organism>
<feature type="non-terminal residue" evidence="1">
    <location>
        <position position="1"/>
    </location>
</feature>
<dbReference type="EMBL" id="CATNWA010002140">
    <property type="protein sequence ID" value="CAI9542167.1"/>
    <property type="molecule type" value="Genomic_DNA"/>
</dbReference>
<dbReference type="Proteomes" id="UP001162483">
    <property type="component" value="Unassembled WGS sequence"/>
</dbReference>
<comment type="caution">
    <text evidence="1">The sequence shown here is derived from an EMBL/GenBank/DDBJ whole genome shotgun (WGS) entry which is preliminary data.</text>
</comment>
<sequence length="54" mass="6605">RRKLAFSSRFYQRFKLKTANHVYKRLRLEFFFNSFSSRCCPEPSFIMKNACKAF</sequence>
<evidence type="ECO:0000313" key="2">
    <source>
        <dbReference type="Proteomes" id="UP001162483"/>
    </source>
</evidence>
<accession>A0ABN9B3S2</accession>
<proteinExistence type="predicted"/>
<name>A0ABN9B3S2_9NEOB</name>
<keyword evidence="2" id="KW-1185">Reference proteome</keyword>
<evidence type="ECO:0000313" key="1">
    <source>
        <dbReference type="EMBL" id="CAI9542167.1"/>
    </source>
</evidence>